<sequence>MWLAVTITAAAALRCSTANAVTGVGTGSGKTCAGMPSAANTAAVSSASSRLSRRASRPTTTPRVVTSGTVALR</sequence>
<keyword evidence="2" id="KW-0732">Signal</keyword>
<dbReference type="EMBL" id="CP034669">
    <property type="protein sequence ID" value="QAT87437.1"/>
    <property type="molecule type" value="Genomic_DNA"/>
</dbReference>
<evidence type="ECO:0000256" key="1">
    <source>
        <dbReference type="SAM" id="MobiDB-lite"/>
    </source>
</evidence>
<evidence type="ECO:0000256" key="2">
    <source>
        <dbReference type="SAM" id="SignalP"/>
    </source>
</evidence>
<evidence type="ECO:0000313" key="4">
    <source>
        <dbReference type="Proteomes" id="UP000288758"/>
    </source>
</evidence>
<proteinExistence type="predicted"/>
<dbReference type="Proteomes" id="UP000288758">
    <property type="component" value="Chromosome"/>
</dbReference>
<feature type="chain" id="PRO_5019024519" description="Lipoprotein" evidence="2">
    <location>
        <begin position="21"/>
        <end position="73"/>
    </location>
</feature>
<name>A0A410RZR4_CORCK</name>
<accession>A0A410RZR4</accession>
<feature type="signal peptide" evidence="2">
    <location>
        <begin position="1"/>
        <end position="20"/>
    </location>
</feature>
<feature type="region of interest" description="Disordered" evidence="1">
    <location>
        <begin position="44"/>
        <end position="73"/>
    </location>
</feature>
<feature type="compositionally biased region" description="Low complexity" evidence="1">
    <location>
        <begin position="57"/>
        <end position="73"/>
    </location>
</feature>
<organism evidence="3 4">
    <name type="scientific">Corallococcus coralloides</name>
    <name type="common">Myxococcus coralloides</name>
    <dbReference type="NCBI Taxonomy" id="184914"/>
    <lineage>
        <taxon>Bacteria</taxon>
        <taxon>Pseudomonadati</taxon>
        <taxon>Myxococcota</taxon>
        <taxon>Myxococcia</taxon>
        <taxon>Myxococcales</taxon>
        <taxon>Cystobacterineae</taxon>
        <taxon>Myxococcaceae</taxon>
        <taxon>Corallococcus</taxon>
    </lineage>
</organism>
<protein>
    <recommendedName>
        <fullName evidence="5">Lipoprotein</fullName>
    </recommendedName>
</protein>
<evidence type="ECO:0008006" key="5">
    <source>
        <dbReference type="Google" id="ProtNLM"/>
    </source>
</evidence>
<evidence type="ECO:0000313" key="3">
    <source>
        <dbReference type="EMBL" id="QAT87437.1"/>
    </source>
</evidence>
<gene>
    <name evidence="3" type="ORF">EJ065_5907</name>
</gene>
<dbReference type="AlphaFoldDB" id="A0A410RZR4"/>
<reference evidence="3 4" key="1">
    <citation type="submission" date="2018-12" db="EMBL/GenBank/DDBJ databases">
        <title>Complete Genome Sequence of the Corallopyronin A producing Myxobacterium Corallococcus coralloides B035.</title>
        <authorList>
            <person name="Bouhired S.M."/>
            <person name="Rupp O."/>
            <person name="Blom J."/>
            <person name="Schaeberle T.F."/>
            <person name="Kehraus S."/>
            <person name="Schiefer A."/>
            <person name="Pfarr K."/>
            <person name="Goesmann A."/>
            <person name="Hoerauf A."/>
            <person name="Koenig G.M."/>
        </authorList>
    </citation>
    <scope>NUCLEOTIDE SEQUENCE [LARGE SCALE GENOMIC DNA]</scope>
    <source>
        <strain evidence="3 4">B035</strain>
    </source>
</reference>